<dbReference type="Proteomes" id="UP000194469">
    <property type="component" value="Unassembled WGS sequence"/>
</dbReference>
<evidence type="ECO:0000313" key="1">
    <source>
        <dbReference type="EMBL" id="SMQ76802.1"/>
    </source>
</evidence>
<protein>
    <submittedName>
        <fullName evidence="1">Uncharacterized protein</fullName>
    </submittedName>
</protein>
<dbReference type="EMBL" id="FXWL01000002">
    <property type="protein sequence ID" value="SMQ76802.1"/>
    <property type="molecule type" value="Genomic_DNA"/>
</dbReference>
<name>A0A1Y6FVD9_9SPHN</name>
<evidence type="ECO:0000313" key="2">
    <source>
        <dbReference type="Proteomes" id="UP000194469"/>
    </source>
</evidence>
<accession>A0A1Y6FVD9</accession>
<gene>
    <name evidence="1" type="ORF">SAMN06295984_2228</name>
</gene>
<sequence length="31" mass="3049">MTAGRRSNAMNLQAKAADLAGSALARGMGSA</sequence>
<keyword evidence="2" id="KW-1185">Reference proteome</keyword>
<organism evidence="1 2">
    <name type="scientific">Sphingopyxis terrae subsp. ummariensis</name>
    <dbReference type="NCBI Taxonomy" id="429001"/>
    <lineage>
        <taxon>Bacteria</taxon>
        <taxon>Pseudomonadati</taxon>
        <taxon>Pseudomonadota</taxon>
        <taxon>Alphaproteobacteria</taxon>
        <taxon>Sphingomonadales</taxon>
        <taxon>Sphingomonadaceae</taxon>
        <taxon>Sphingopyxis</taxon>
    </lineage>
</organism>
<dbReference type="AlphaFoldDB" id="A0A1Y6FVD9"/>
<reference evidence="2" key="1">
    <citation type="submission" date="2017-04" db="EMBL/GenBank/DDBJ databases">
        <authorList>
            <person name="Varghese N."/>
            <person name="Submissions S."/>
        </authorList>
    </citation>
    <scope>NUCLEOTIDE SEQUENCE [LARGE SCALE GENOMIC DNA]</scope>
    <source>
        <strain evidence="2">UI2</strain>
    </source>
</reference>
<proteinExistence type="predicted"/>